<feature type="compositionally biased region" description="Low complexity" evidence="1">
    <location>
        <begin position="31"/>
        <end position="40"/>
    </location>
</feature>
<evidence type="ECO:0000256" key="1">
    <source>
        <dbReference type="SAM" id="MobiDB-lite"/>
    </source>
</evidence>
<reference evidence="2 3" key="1">
    <citation type="submission" date="2016-07" db="EMBL/GenBank/DDBJ databases">
        <title>Multiple horizontal gene transfer events from other fungi enriched the ability of initially mycotrophic Trichoderma (Ascomycota) to feed on dead plant biomass.</title>
        <authorList>
            <consortium name="DOE Joint Genome Institute"/>
            <person name="Aerts A."/>
            <person name="Atanasova L."/>
            <person name="Chenthamara K."/>
            <person name="Zhang J."/>
            <person name="Grujic M."/>
            <person name="Henrissat B."/>
            <person name="Kuo A."/>
            <person name="Salamov A."/>
            <person name="Lipzen A."/>
            <person name="Labutti K."/>
            <person name="Barry K."/>
            <person name="Miao Y."/>
            <person name="Rahimi M.J."/>
            <person name="Shen Q."/>
            <person name="Grigoriev I.V."/>
            <person name="Kubicek C.P."/>
            <person name="Druzhinina I.S."/>
        </authorList>
    </citation>
    <scope>NUCLEOTIDE SEQUENCE [LARGE SCALE GENOMIC DNA]</scope>
    <source>
        <strain evidence="2 3">CBS 433.97</strain>
    </source>
</reference>
<dbReference type="AlphaFoldDB" id="A0A2T3ZNY7"/>
<sequence>MWGISRLAEKIQPRRGLRRRSRKKNPAQGTARRVGSGAAGVSGVQNRVKHEVCEDWRWTPMVCEGTWRFWGCARWPVDDGEWLKTQLTRFGVMAGAVLARRASVHFSTAPAHASGWHSKRKRICVELGLGRLWRSRGAILAPCTLYPAPPSQAKAHIFVLGPRLSRAEQQQ</sequence>
<keyword evidence="3" id="KW-1185">Reference proteome</keyword>
<dbReference type="Proteomes" id="UP000240493">
    <property type="component" value="Unassembled WGS sequence"/>
</dbReference>
<proteinExistence type="predicted"/>
<protein>
    <submittedName>
        <fullName evidence="2">Uncharacterized protein</fullName>
    </submittedName>
</protein>
<evidence type="ECO:0000313" key="2">
    <source>
        <dbReference type="EMBL" id="PTB46525.1"/>
    </source>
</evidence>
<organism evidence="2 3">
    <name type="scientific">Trichoderma asperellum (strain ATCC 204424 / CBS 433.97 / NBRC 101777)</name>
    <dbReference type="NCBI Taxonomy" id="1042311"/>
    <lineage>
        <taxon>Eukaryota</taxon>
        <taxon>Fungi</taxon>
        <taxon>Dikarya</taxon>
        <taxon>Ascomycota</taxon>
        <taxon>Pezizomycotina</taxon>
        <taxon>Sordariomycetes</taxon>
        <taxon>Hypocreomycetidae</taxon>
        <taxon>Hypocreales</taxon>
        <taxon>Hypocreaceae</taxon>
        <taxon>Trichoderma</taxon>
    </lineage>
</organism>
<dbReference type="EMBL" id="KZ679256">
    <property type="protein sequence ID" value="PTB46525.1"/>
    <property type="molecule type" value="Genomic_DNA"/>
</dbReference>
<feature type="region of interest" description="Disordered" evidence="1">
    <location>
        <begin position="13"/>
        <end position="40"/>
    </location>
</feature>
<feature type="compositionally biased region" description="Basic residues" evidence="1">
    <location>
        <begin position="13"/>
        <end position="25"/>
    </location>
</feature>
<name>A0A2T3ZNY7_TRIA4</name>
<gene>
    <name evidence="2" type="ORF">M441DRAFT_219145</name>
</gene>
<evidence type="ECO:0000313" key="3">
    <source>
        <dbReference type="Proteomes" id="UP000240493"/>
    </source>
</evidence>
<accession>A0A2T3ZNY7</accession>